<dbReference type="NCBIfam" id="NF006367">
    <property type="entry name" value="PRK08591.1"/>
    <property type="match status" value="1"/>
</dbReference>
<dbReference type="PROSITE" id="PS50975">
    <property type="entry name" value="ATP_GRASP"/>
    <property type="match status" value="1"/>
</dbReference>
<protein>
    <recommendedName>
        <fullName evidence="2">biotin carboxylase</fullName>
        <ecNumber evidence="2">6.3.4.14</ecNumber>
    </recommendedName>
</protein>
<dbReference type="SUPFAM" id="SSF51246">
    <property type="entry name" value="Rudiment single hybrid motif"/>
    <property type="match status" value="1"/>
</dbReference>
<feature type="domain" description="Biotin carboxylation" evidence="9">
    <location>
        <begin position="1"/>
        <end position="446"/>
    </location>
</feature>
<proteinExistence type="predicted"/>
<dbReference type="SUPFAM" id="SSF52440">
    <property type="entry name" value="PreATP-grasp domain"/>
    <property type="match status" value="1"/>
</dbReference>
<dbReference type="Proteomes" id="UP001370100">
    <property type="component" value="Unassembled WGS sequence"/>
</dbReference>
<dbReference type="InterPro" id="IPR005482">
    <property type="entry name" value="Biotin_COase_C"/>
</dbReference>
<dbReference type="InterPro" id="IPR051602">
    <property type="entry name" value="ACC_Biotin_Carboxylase"/>
</dbReference>
<dbReference type="Pfam" id="PF02786">
    <property type="entry name" value="CPSase_L_D2"/>
    <property type="match status" value="1"/>
</dbReference>
<name>A0ABU8N7Z2_9PSEU</name>
<gene>
    <name evidence="10" type="ORF">WCD41_18795</name>
</gene>
<dbReference type="RefSeq" id="WP_337715148.1">
    <property type="nucleotide sequence ID" value="NZ_JBBEGL010000005.1"/>
</dbReference>
<keyword evidence="4 7" id="KW-0547">Nucleotide-binding</keyword>
<dbReference type="PANTHER" id="PTHR48095">
    <property type="entry name" value="PYRUVATE CARBOXYLASE SUBUNIT A"/>
    <property type="match status" value="1"/>
</dbReference>
<dbReference type="InterPro" id="IPR011764">
    <property type="entry name" value="Biotin_carboxylation_dom"/>
</dbReference>
<evidence type="ECO:0000256" key="3">
    <source>
        <dbReference type="ARBA" id="ARBA00022598"/>
    </source>
</evidence>
<keyword evidence="3 10" id="KW-0436">Ligase</keyword>
<dbReference type="PANTHER" id="PTHR48095:SF2">
    <property type="entry name" value="BIOTIN CARBOXYLASE, CHLOROPLASTIC"/>
    <property type="match status" value="1"/>
</dbReference>
<evidence type="ECO:0000313" key="11">
    <source>
        <dbReference type="Proteomes" id="UP001370100"/>
    </source>
</evidence>
<evidence type="ECO:0000256" key="7">
    <source>
        <dbReference type="PROSITE-ProRule" id="PRU00409"/>
    </source>
</evidence>
<evidence type="ECO:0000256" key="6">
    <source>
        <dbReference type="ARBA" id="ARBA00048600"/>
    </source>
</evidence>
<comment type="function">
    <text evidence="1">This protein is a component of the acetyl coenzyme A carboxylase complex; first, biotin carboxylase catalyzes the carboxylation of the carrier protein and then the transcarboxylase transfers the carboxyl group to form malonyl-CoA.</text>
</comment>
<dbReference type="PROSITE" id="PS50979">
    <property type="entry name" value="BC"/>
    <property type="match status" value="1"/>
</dbReference>
<dbReference type="EMBL" id="JBBEGL010000005">
    <property type="protein sequence ID" value="MEJ2888513.1"/>
    <property type="molecule type" value="Genomic_DNA"/>
</dbReference>
<evidence type="ECO:0000256" key="1">
    <source>
        <dbReference type="ARBA" id="ARBA00003761"/>
    </source>
</evidence>
<evidence type="ECO:0000256" key="4">
    <source>
        <dbReference type="ARBA" id="ARBA00022741"/>
    </source>
</evidence>
<evidence type="ECO:0000313" key="10">
    <source>
        <dbReference type="EMBL" id="MEJ2888513.1"/>
    </source>
</evidence>
<dbReference type="Pfam" id="PF00289">
    <property type="entry name" value="Biotin_carb_N"/>
    <property type="match status" value="1"/>
</dbReference>
<dbReference type="GO" id="GO:0003989">
    <property type="term" value="F:acetyl-CoA carboxylase activity"/>
    <property type="evidence" value="ECO:0007669"/>
    <property type="project" value="UniProtKB-EC"/>
</dbReference>
<reference evidence="10 11" key="1">
    <citation type="submission" date="2024-03" db="EMBL/GenBank/DDBJ databases">
        <title>Actinomycetospora sp. OC33-EN06, a novel actinomycete isolated from wild orchid (Aerides multiflora).</title>
        <authorList>
            <person name="Suriyachadkun C."/>
        </authorList>
    </citation>
    <scope>NUCLEOTIDE SEQUENCE [LARGE SCALE GENOMIC DNA]</scope>
    <source>
        <strain evidence="10 11">OC33-EN06</strain>
    </source>
</reference>
<dbReference type="SMART" id="SM00878">
    <property type="entry name" value="Biotin_carb_C"/>
    <property type="match status" value="1"/>
</dbReference>
<dbReference type="SUPFAM" id="SSF56059">
    <property type="entry name" value="Glutathione synthetase ATP-binding domain-like"/>
    <property type="match status" value="1"/>
</dbReference>
<dbReference type="PROSITE" id="PS00867">
    <property type="entry name" value="CPSASE_2"/>
    <property type="match status" value="1"/>
</dbReference>
<evidence type="ECO:0000259" key="8">
    <source>
        <dbReference type="PROSITE" id="PS50975"/>
    </source>
</evidence>
<evidence type="ECO:0000256" key="5">
    <source>
        <dbReference type="ARBA" id="ARBA00022840"/>
    </source>
</evidence>
<dbReference type="InterPro" id="IPR011761">
    <property type="entry name" value="ATP-grasp"/>
</dbReference>
<keyword evidence="11" id="KW-1185">Reference proteome</keyword>
<evidence type="ECO:0000259" key="9">
    <source>
        <dbReference type="PROSITE" id="PS50979"/>
    </source>
</evidence>
<sequence>MFDTILVANRGEIAVRVIRACHEVGARAVAVYSTADADSAAVRLADEAVHIGGPPARESYLNIPNVVGAAIKSGADAVHPGYGFLSEDPWFAEILTEHGITFIGPPPGVMEQLGDKATARSLMAAAGLPTLPGSAPVATAEEAADAAREVGFPLMIKASAGGGGRGITVVDAPGDLESAFRRTRDDAQMLFGDPTVYLERRVDPARHIEVQIVCDDHGHGVHLGERDCSVQRRNQKLVEESPSPAVDEELRARMGEAAVAGALAVGYRGVGTMEFLLDESGEFWFMECNTRIQVEHPVTEMVTDVDLVAEQLRIAAGEPLSIRQSDVRLRGHAIECRLNAEDPARGFAPTPGRLDVCTPPGGPWVRFDSHCEVGSVVPPHYDSMIAKVIAWAPDRPAALARMARALDETRIGGPGMAVLTDFQRELLDDPRFRRGEHDTGLLASRG</sequence>
<dbReference type="InterPro" id="IPR005481">
    <property type="entry name" value="BC-like_N"/>
</dbReference>
<dbReference type="Gene3D" id="3.30.470.20">
    <property type="entry name" value="ATP-grasp fold, B domain"/>
    <property type="match status" value="1"/>
</dbReference>
<dbReference type="EC" id="6.3.4.14" evidence="2"/>
<keyword evidence="5 7" id="KW-0067">ATP-binding</keyword>
<dbReference type="InterPro" id="IPR011054">
    <property type="entry name" value="Rudment_hybrid_motif"/>
</dbReference>
<organism evidence="10 11">
    <name type="scientific">Actinomycetospora aeridis</name>
    <dbReference type="NCBI Taxonomy" id="3129231"/>
    <lineage>
        <taxon>Bacteria</taxon>
        <taxon>Bacillati</taxon>
        <taxon>Actinomycetota</taxon>
        <taxon>Actinomycetes</taxon>
        <taxon>Pseudonocardiales</taxon>
        <taxon>Pseudonocardiaceae</taxon>
        <taxon>Actinomycetospora</taxon>
    </lineage>
</organism>
<feature type="domain" description="ATP-grasp" evidence="8">
    <location>
        <begin position="120"/>
        <end position="316"/>
    </location>
</feature>
<evidence type="ECO:0000256" key="2">
    <source>
        <dbReference type="ARBA" id="ARBA00013263"/>
    </source>
</evidence>
<dbReference type="InterPro" id="IPR016185">
    <property type="entry name" value="PreATP-grasp_dom_sf"/>
</dbReference>
<comment type="caution">
    <text evidence="10">The sequence shown here is derived from an EMBL/GenBank/DDBJ whole genome shotgun (WGS) entry which is preliminary data.</text>
</comment>
<accession>A0ABU8N7Z2</accession>
<dbReference type="PROSITE" id="PS00866">
    <property type="entry name" value="CPSASE_1"/>
    <property type="match status" value="1"/>
</dbReference>
<comment type="catalytic activity">
    <reaction evidence="6">
        <text>N(6)-biotinyl-L-lysyl-[protein] + hydrogencarbonate + ATP = N(6)-carboxybiotinyl-L-lysyl-[protein] + ADP + phosphate + H(+)</text>
        <dbReference type="Rhea" id="RHEA:13501"/>
        <dbReference type="Rhea" id="RHEA-COMP:10505"/>
        <dbReference type="Rhea" id="RHEA-COMP:10506"/>
        <dbReference type="ChEBI" id="CHEBI:15378"/>
        <dbReference type="ChEBI" id="CHEBI:17544"/>
        <dbReference type="ChEBI" id="CHEBI:30616"/>
        <dbReference type="ChEBI" id="CHEBI:43474"/>
        <dbReference type="ChEBI" id="CHEBI:83144"/>
        <dbReference type="ChEBI" id="CHEBI:83145"/>
        <dbReference type="ChEBI" id="CHEBI:456216"/>
        <dbReference type="EC" id="6.3.4.14"/>
    </reaction>
</comment>
<dbReference type="Pfam" id="PF02785">
    <property type="entry name" value="Biotin_carb_C"/>
    <property type="match status" value="1"/>
</dbReference>
<dbReference type="InterPro" id="IPR005479">
    <property type="entry name" value="CPAse_ATP-bd"/>
</dbReference>